<dbReference type="InterPro" id="IPR032405">
    <property type="entry name" value="Kinesin_assoc"/>
</dbReference>
<gene>
    <name evidence="9" type="primary">KIF1B_3</name>
    <name evidence="9" type="ORF">GOODEAATRI_034439</name>
</gene>
<accession>A0ABV0MN27</accession>
<name>A0ABV0MN27_9TELE</name>
<keyword evidence="5" id="KW-0067">ATP-binding</keyword>
<keyword evidence="7" id="KW-0206">Cytoskeleton</keyword>
<dbReference type="Gene3D" id="2.60.200.20">
    <property type="match status" value="1"/>
</dbReference>
<dbReference type="SUPFAM" id="SSF49879">
    <property type="entry name" value="SMAD/FHA domain"/>
    <property type="match status" value="1"/>
</dbReference>
<evidence type="ECO:0000256" key="6">
    <source>
        <dbReference type="ARBA" id="ARBA00023175"/>
    </source>
</evidence>
<evidence type="ECO:0000313" key="10">
    <source>
        <dbReference type="Proteomes" id="UP001476798"/>
    </source>
</evidence>
<feature type="domain" description="Kinesin-associated" evidence="8">
    <location>
        <begin position="16"/>
        <end position="41"/>
    </location>
</feature>
<evidence type="ECO:0000256" key="2">
    <source>
        <dbReference type="ARBA" id="ARBA00022490"/>
    </source>
</evidence>
<comment type="caution">
    <text evidence="9">The sequence shown here is derived from an EMBL/GenBank/DDBJ whole genome shotgun (WGS) entry which is preliminary data.</text>
</comment>
<evidence type="ECO:0000256" key="3">
    <source>
        <dbReference type="ARBA" id="ARBA00022701"/>
    </source>
</evidence>
<dbReference type="PANTHER" id="PTHR47117:SF4">
    <property type="entry name" value="KINESIN-LIKE PROTEIN KIF1B ISOFORM X1"/>
    <property type="match status" value="1"/>
</dbReference>
<sequence>GERFCGDIYAFLVHLQTPHLVNLNEDPLMSECLLYYIKDGITRVGQADAERRQDIVLSGAHIKEEHCIFRSERNANGDGGQ</sequence>
<dbReference type="InterPro" id="IPR008984">
    <property type="entry name" value="SMAD_FHA_dom_sf"/>
</dbReference>
<protein>
    <submittedName>
        <fullName evidence="9">Kinesin-like protein kif1b</fullName>
    </submittedName>
</protein>
<keyword evidence="4" id="KW-0547">Nucleotide-binding</keyword>
<dbReference type="Proteomes" id="UP001476798">
    <property type="component" value="Unassembled WGS sequence"/>
</dbReference>
<organism evidence="9 10">
    <name type="scientific">Goodea atripinnis</name>
    <dbReference type="NCBI Taxonomy" id="208336"/>
    <lineage>
        <taxon>Eukaryota</taxon>
        <taxon>Metazoa</taxon>
        <taxon>Chordata</taxon>
        <taxon>Craniata</taxon>
        <taxon>Vertebrata</taxon>
        <taxon>Euteleostomi</taxon>
        <taxon>Actinopterygii</taxon>
        <taxon>Neopterygii</taxon>
        <taxon>Teleostei</taxon>
        <taxon>Neoteleostei</taxon>
        <taxon>Acanthomorphata</taxon>
        <taxon>Ovalentaria</taxon>
        <taxon>Atherinomorphae</taxon>
        <taxon>Cyprinodontiformes</taxon>
        <taxon>Goodeidae</taxon>
        <taxon>Goodea</taxon>
    </lineage>
</organism>
<feature type="non-terminal residue" evidence="9">
    <location>
        <position position="1"/>
    </location>
</feature>
<dbReference type="PANTHER" id="PTHR47117">
    <property type="entry name" value="STAR-RELATED LIPID TRANSFER PROTEIN 9"/>
    <property type="match status" value="1"/>
</dbReference>
<keyword evidence="6" id="KW-0505">Motor protein</keyword>
<keyword evidence="2" id="KW-0963">Cytoplasm</keyword>
<dbReference type="EMBL" id="JAHRIO010008870">
    <property type="protein sequence ID" value="MEQ2160495.1"/>
    <property type="molecule type" value="Genomic_DNA"/>
</dbReference>
<evidence type="ECO:0000256" key="5">
    <source>
        <dbReference type="ARBA" id="ARBA00022840"/>
    </source>
</evidence>
<comment type="subcellular location">
    <subcellularLocation>
        <location evidence="1">Cytoplasm</location>
        <location evidence="1">Cytoskeleton</location>
    </subcellularLocation>
</comment>
<evidence type="ECO:0000259" key="8">
    <source>
        <dbReference type="Pfam" id="PF16183"/>
    </source>
</evidence>
<proteinExistence type="predicted"/>
<reference evidence="9 10" key="1">
    <citation type="submission" date="2021-06" db="EMBL/GenBank/DDBJ databases">
        <authorList>
            <person name="Palmer J.M."/>
        </authorList>
    </citation>
    <scope>NUCLEOTIDE SEQUENCE [LARGE SCALE GENOMIC DNA]</scope>
    <source>
        <strain evidence="9 10">GA_2019</strain>
        <tissue evidence="9">Muscle</tissue>
    </source>
</reference>
<dbReference type="Pfam" id="PF16183">
    <property type="entry name" value="Kinesin_assoc"/>
    <property type="match status" value="1"/>
</dbReference>
<evidence type="ECO:0000256" key="1">
    <source>
        <dbReference type="ARBA" id="ARBA00004245"/>
    </source>
</evidence>
<evidence type="ECO:0000313" key="9">
    <source>
        <dbReference type="EMBL" id="MEQ2160495.1"/>
    </source>
</evidence>
<keyword evidence="3" id="KW-0493">Microtubule</keyword>
<evidence type="ECO:0000256" key="4">
    <source>
        <dbReference type="ARBA" id="ARBA00022741"/>
    </source>
</evidence>
<evidence type="ECO:0000256" key="7">
    <source>
        <dbReference type="ARBA" id="ARBA00023212"/>
    </source>
</evidence>
<keyword evidence="10" id="KW-1185">Reference proteome</keyword>